<dbReference type="OrthoDB" id="9805019at2"/>
<keyword evidence="4 9" id="KW-0812">Transmembrane</keyword>
<dbReference type="InterPro" id="IPR048634">
    <property type="entry name" value="SecD_SecF_C"/>
</dbReference>
<feature type="transmembrane region" description="Helical" evidence="9">
    <location>
        <begin position="344"/>
        <end position="366"/>
    </location>
</feature>
<dbReference type="AlphaFoldDB" id="A0A1X7I2Z8"/>
<evidence type="ECO:0000313" key="14">
    <source>
        <dbReference type="Proteomes" id="UP000193834"/>
    </source>
</evidence>
<keyword evidence="8 9" id="KW-0472">Membrane</keyword>
<dbReference type="Proteomes" id="UP000193834">
    <property type="component" value="Unassembled WGS sequence"/>
</dbReference>
<evidence type="ECO:0000256" key="6">
    <source>
        <dbReference type="ARBA" id="ARBA00022989"/>
    </source>
</evidence>
<dbReference type="Pfam" id="PF22599">
    <property type="entry name" value="SecDF_P1_head"/>
    <property type="match status" value="1"/>
</dbReference>
<comment type="caution">
    <text evidence="9">Lacks conserved residue(s) required for the propagation of feature annotation.</text>
</comment>
<evidence type="ECO:0000259" key="11">
    <source>
        <dbReference type="Pfam" id="PF21760"/>
    </source>
</evidence>
<name>A0A1X7I2Z8_9BACL</name>
<evidence type="ECO:0000259" key="12">
    <source>
        <dbReference type="Pfam" id="PF22599"/>
    </source>
</evidence>
<dbReference type="NCBIfam" id="TIGR01129">
    <property type="entry name" value="secD"/>
    <property type="match status" value="1"/>
</dbReference>
<dbReference type="InterPro" id="IPR054384">
    <property type="entry name" value="SecDF_P1_head"/>
</dbReference>
<feature type="transmembrane region" description="Helical" evidence="9">
    <location>
        <begin position="250"/>
        <end position="268"/>
    </location>
</feature>
<evidence type="ECO:0000259" key="10">
    <source>
        <dbReference type="Pfam" id="PF02355"/>
    </source>
</evidence>
<dbReference type="PANTHER" id="PTHR30081">
    <property type="entry name" value="PROTEIN-EXPORT MEMBRANE PROTEIN SEC"/>
    <property type="match status" value="1"/>
</dbReference>
<evidence type="ECO:0000256" key="2">
    <source>
        <dbReference type="ARBA" id="ARBA00022448"/>
    </source>
</evidence>
<feature type="transmembrane region" description="Helical" evidence="9">
    <location>
        <begin position="299"/>
        <end position="323"/>
    </location>
</feature>
<dbReference type="Gene3D" id="3.30.70.3220">
    <property type="match status" value="1"/>
</dbReference>
<organism evidence="13 14">
    <name type="scientific">Paenibacillus aquistagni</name>
    <dbReference type="NCBI Taxonomy" id="1852522"/>
    <lineage>
        <taxon>Bacteria</taxon>
        <taxon>Bacillati</taxon>
        <taxon>Bacillota</taxon>
        <taxon>Bacilli</taxon>
        <taxon>Bacillales</taxon>
        <taxon>Paenibacillaceae</taxon>
        <taxon>Paenibacillus</taxon>
    </lineage>
</organism>
<dbReference type="HAMAP" id="MF_01463_B">
    <property type="entry name" value="SecD_B"/>
    <property type="match status" value="1"/>
</dbReference>
<sequence>MKRIVAFVLIVVVSLGVMAFTSPSIVNNIRLGLDLKGGFEILYEASPLEEGGKVTSDALTQTAKSLEKRINAQGTSEPEITTEGTNRIRVKIADVQDEEAVRQKLKEPAVLTFRSSDGCKDATDYCKVELKGTDFKEGGASVVFDDLRQPVVAIKLKDANKFAEITKRLASKPEEENKLAIYMDERLISAPEVRYEISGGEATITGKYTNAEANELKDTINLGSLPLKLTEKYSQSVAATLGKLSLDQTIKAGIIGTIFILLFMLIVYRMPGIVAAFSLIVFTWVLLLVFWASNITLTLPGIAAFILGLGMAVDANIITYERIKDELKSGKSVMSALKAGSKNSFRTIVDANVTTIIAALVMYFLGESQVKGFALILMMTVVVTIITNVFLSRWLLHLLIKSNVLNKPGYYGVKERDIRAL</sequence>
<feature type="domain" description="Protein export membrane protein SecD/SecF C-terminal" evidence="10">
    <location>
        <begin position="232"/>
        <end position="399"/>
    </location>
</feature>
<reference evidence="13 14" key="1">
    <citation type="submission" date="2017-04" db="EMBL/GenBank/DDBJ databases">
        <authorList>
            <person name="Afonso C.L."/>
            <person name="Miller P.J."/>
            <person name="Scott M.A."/>
            <person name="Spackman E."/>
            <person name="Goraichik I."/>
            <person name="Dimitrov K.M."/>
            <person name="Suarez D.L."/>
            <person name="Swayne D.E."/>
        </authorList>
    </citation>
    <scope>NUCLEOTIDE SEQUENCE [LARGE SCALE GENOMIC DNA]</scope>
    <source>
        <strain evidence="13 14">11</strain>
    </source>
</reference>
<comment type="function">
    <text evidence="9">Part of the Sec protein translocase complex. Interacts with the SecYEG preprotein conducting channel. SecDF uses the proton motive force (PMF) to complete protein translocation after the ATP-dependent function of SecA.</text>
</comment>
<evidence type="ECO:0000256" key="4">
    <source>
        <dbReference type="ARBA" id="ARBA00022692"/>
    </source>
</evidence>
<evidence type="ECO:0000256" key="8">
    <source>
        <dbReference type="ARBA" id="ARBA00023136"/>
    </source>
</evidence>
<dbReference type="GO" id="GO:0005886">
    <property type="term" value="C:plasma membrane"/>
    <property type="evidence" value="ECO:0007669"/>
    <property type="project" value="UniProtKB-SubCell"/>
</dbReference>
<accession>A0A1X7I2Z8</accession>
<keyword evidence="5 9" id="KW-0653">Protein transport</keyword>
<keyword evidence="2 9" id="KW-0813">Transport</keyword>
<dbReference type="SUPFAM" id="SSF82866">
    <property type="entry name" value="Multidrug efflux transporter AcrB transmembrane domain"/>
    <property type="match status" value="1"/>
</dbReference>
<evidence type="ECO:0000256" key="7">
    <source>
        <dbReference type="ARBA" id="ARBA00023010"/>
    </source>
</evidence>
<evidence type="ECO:0000313" key="13">
    <source>
        <dbReference type="EMBL" id="SMG08542.1"/>
    </source>
</evidence>
<comment type="subcellular location">
    <subcellularLocation>
        <location evidence="1 9">Cell membrane</location>
        <topology evidence="1 9">Multi-pass membrane protein</topology>
    </subcellularLocation>
</comment>
<proteinExistence type="inferred from homology"/>
<protein>
    <recommendedName>
        <fullName evidence="9">Protein translocase subunit SecD</fullName>
    </recommendedName>
</protein>
<dbReference type="PANTHER" id="PTHR30081:SF1">
    <property type="entry name" value="PROTEIN TRANSLOCASE SUBUNIT SECD"/>
    <property type="match status" value="1"/>
</dbReference>
<feature type="transmembrane region" description="Helical" evidence="9">
    <location>
        <begin position="273"/>
        <end position="293"/>
    </location>
</feature>
<keyword evidence="3 9" id="KW-1003">Cell membrane</keyword>
<dbReference type="Pfam" id="PF21760">
    <property type="entry name" value="SecD_1st"/>
    <property type="match status" value="1"/>
</dbReference>
<dbReference type="GO" id="GO:0065002">
    <property type="term" value="P:intracellular protein transmembrane transport"/>
    <property type="evidence" value="ECO:0007669"/>
    <property type="project" value="UniProtKB-UniRule"/>
</dbReference>
<dbReference type="Pfam" id="PF02355">
    <property type="entry name" value="SecD_SecF_C"/>
    <property type="match status" value="1"/>
</dbReference>
<feature type="domain" description="SecDF P1 head subdomain" evidence="12">
    <location>
        <begin position="128"/>
        <end position="226"/>
    </location>
</feature>
<comment type="similarity">
    <text evidence="9">Belongs to the SecD/SecF family. SecD subfamily.</text>
</comment>
<dbReference type="InterPro" id="IPR005791">
    <property type="entry name" value="SecD"/>
</dbReference>
<dbReference type="Gene3D" id="1.20.1640.10">
    <property type="entry name" value="Multidrug efflux transporter AcrB transmembrane domain"/>
    <property type="match status" value="1"/>
</dbReference>
<gene>
    <name evidence="9" type="primary">secD</name>
    <name evidence="13" type="ORF">SAMN06295960_0073</name>
</gene>
<dbReference type="InterPro" id="IPR055344">
    <property type="entry name" value="SecD_SecF_C_bact"/>
</dbReference>
<feature type="domain" description="Protein translocase subunit SecDF P1" evidence="11">
    <location>
        <begin position="60"/>
        <end position="117"/>
    </location>
</feature>
<feature type="transmembrane region" description="Helical" evidence="9">
    <location>
        <begin position="372"/>
        <end position="391"/>
    </location>
</feature>
<dbReference type="InterPro" id="IPR048631">
    <property type="entry name" value="SecD_1st"/>
</dbReference>
<evidence type="ECO:0000256" key="5">
    <source>
        <dbReference type="ARBA" id="ARBA00022927"/>
    </source>
</evidence>
<dbReference type="RefSeq" id="WP_085492395.1">
    <property type="nucleotide sequence ID" value="NZ_FXAZ01000001.1"/>
</dbReference>
<dbReference type="GO" id="GO:0015450">
    <property type="term" value="F:protein-transporting ATPase activity"/>
    <property type="evidence" value="ECO:0007669"/>
    <property type="project" value="InterPro"/>
</dbReference>
<keyword evidence="6 9" id="KW-1133">Transmembrane helix</keyword>
<evidence type="ECO:0000256" key="1">
    <source>
        <dbReference type="ARBA" id="ARBA00004651"/>
    </source>
</evidence>
<dbReference type="STRING" id="1852522.SAMN06295960_0073"/>
<evidence type="ECO:0000256" key="9">
    <source>
        <dbReference type="HAMAP-Rule" id="MF_01463"/>
    </source>
</evidence>
<dbReference type="GO" id="GO:0043952">
    <property type="term" value="P:protein transport by the Sec complex"/>
    <property type="evidence" value="ECO:0007669"/>
    <property type="project" value="UniProtKB-UniRule"/>
</dbReference>
<dbReference type="GO" id="GO:0006605">
    <property type="term" value="P:protein targeting"/>
    <property type="evidence" value="ECO:0007669"/>
    <property type="project" value="UniProtKB-UniRule"/>
</dbReference>
<keyword evidence="7 9" id="KW-0811">Translocation</keyword>
<dbReference type="EMBL" id="FXAZ01000001">
    <property type="protein sequence ID" value="SMG08542.1"/>
    <property type="molecule type" value="Genomic_DNA"/>
</dbReference>
<evidence type="ECO:0000256" key="3">
    <source>
        <dbReference type="ARBA" id="ARBA00022475"/>
    </source>
</evidence>
<keyword evidence="14" id="KW-1185">Reference proteome</keyword>
<comment type="subunit">
    <text evidence="9">Forms a complex with SecF. Part of the essential Sec protein translocation apparatus which comprises SecA, SecYEG and auxiliary proteins SecDF. Other proteins may also be involved.</text>
</comment>
<dbReference type="NCBIfam" id="TIGR00916">
    <property type="entry name" value="2A0604s01"/>
    <property type="match status" value="1"/>
</dbReference>
<dbReference type="InterPro" id="IPR022813">
    <property type="entry name" value="SecD/SecF_arch_bac"/>
</dbReference>